<dbReference type="EMBL" id="KJ489399">
    <property type="protein sequence ID" value="AHZ10181.1"/>
    <property type="molecule type" value="Genomic_DNA"/>
</dbReference>
<evidence type="ECO:0000313" key="2">
    <source>
        <dbReference type="Proteomes" id="UP000026900"/>
    </source>
</evidence>
<reference evidence="2" key="1">
    <citation type="submission" date="2014-09" db="EMBL/GenBank/DDBJ databases">
        <authorList>
            <person name="Sauder A.B."/>
            <person name="McKenzie Q.R."/>
            <person name="Temple L.M."/>
            <person name="Alexis B.K."/>
            <person name="Al-Atrache Z."/>
            <person name="Lewis L.O."/>
            <person name="Loesser-Casey K.E."/>
            <person name="Mitchell K.J."/>
        </authorList>
    </citation>
    <scope>NUCLEOTIDE SEQUENCE [LARGE SCALE GENOMIC DNA]</scope>
</reference>
<dbReference type="GeneID" id="19526163"/>
<dbReference type="KEGG" id="vg:19526163"/>
<proteinExistence type="predicted"/>
<dbReference type="Proteomes" id="UP000026900">
    <property type="component" value="Segment"/>
</dbReference>
<keyword evidence="2" id="KW-1185">Reference proteome</keyword>
<dbReference type="RefSeq" id="YP_009036612.1">
    <property type="nucleotide sequence ID" value="NC_024213.1"/>
</dbReference>
<sequence>MHMDKERRLTITEVRLKGDEYNYSWVLRGDEGIIKYGHTTDKSHEDLRKGKLVNIDGVMYIVTRATAEVLDSSIIKTELFFLEVDDDQWVIKFEDKVKGGR</sequence>
<name>A0A024B213_9CAUD</name>
<organism evidence="1 2">
    <name type="scientific">Bacillus phage Hakuna</name>
    <dbReference type="NCBI Taxonomy" id="1486659"/>
    <lineage>
        <taxon>Viruses</taxon>
        <taxon>Duplodnaviria</taxon>
        <taxon>Heunggongvirae</taxon>
        <taxon>Uroviricota</taxon>
        <taxon>Caudoviricetes</taxon>
        <taxon>Herelleviridae</taxon>
        <taxon>Bastillevirinae</taxon>
        <taxon>Wphvirus</taxon>
        <taxon>Wphvirus hakuna</taxon>
    </lineage>
</organism>
<accession>A0A024B213</accession>
<protein>
    <submittedName>
        <fullName evidence="1">Uncharacterized protein</fullName>
    </submittedName>
</protein>
<evidence type="ECO:0000313" key="1">
    <source>
        <dbReference type="EMBL" id="AHZ10181.1"/>
    </source>
</evidence>